<dbReference type="GO" id="GO:0005765">
    <property type="term" value="C:lysosomal membrane"/>
    <property type="evidence" value="ECO:0007669"/>
    <property type="project" value="UniProtKB-SubCell"/>
</dbReference>
<dbReference type="PANTHER" id="PTHR31525:SF1">
    <property type="entry name" value="HEME TRANSPORTER HRG1"/>
    <property type="match status" value="1"/>
</dbReference>
<evidence type="ECO:0000256" key="1">
    <source>
        <dbReference type="ARBA" id="ARBA00004155"/>
    </source>
</evidence>
<gene>
    <name evidence="11" type="ORF">BOKJ2_LOCUS8158</name>
</gene>
<comment type="subcellular location">
    <subcellularLocation>
        <location evidence="2">Endosome membrane</location>
        <topology evidence="2">Multi-pass membrane protein</topology>
    </subcellularLocation>
    <subcellularLocation>
        <location evidence="1">Lysosome membrane</location>
        <topology evidence="1">Multi-pass membrane protein</topology>
    </subcellularLocation>
</comment>
<dbReference type="GO" id="GO:0010008">
    <property type="term" value="C:endosome membrane"/>
    <property type="evidence" value="ECO:0007669"/>
    <property type="project" value="UniProtKB-SubCell"/>
</dbReference>
<keyword evidence="7 10" id="KW-1133">Transmembrane helix</keyword>
<evidence type="ECO:0008006" key="13">
    <source>
        <dbReference type="Google" id="ProtNLM"/>
    </source>
</evidence>
<dbReference type="Proteomes" id="UP000614601">
    <property type="component" value="Unassembled WGS sequence"/>
</dbReference>
<name>A0A811KTL6_9BILA</name>
<dbReference type="Pfam" id="PF16954">
    <property type="entry name" value="HRG"/>
    <property type="match status" value="1"/>
</dbReference>
<dbReference type="GO" id="GO:0005886">
    <property type="term" value="C:plasma membrane"/>
    <property type="evidence" value="ECO:0007669"/>
    <property type="project" value="TreeGrafter"/>
</dbReference>
<organism evidence="11 12">
    <name type="scientific">Bursaphelenchus okinawaensis</name>
    <dbReference type="NCBI Taxonomy" id="465554"/>
    <lineage>
        <taxon>Eukaryota</taxon>
        <taxon>Metazoa</taxon>
        <taxon>Ecdysozoa</taxon>
        <taxon>Nematoda</taxon>
        <taxon>Chromadorea</taxon>
        <taxon>Rhabditida</taxon>
        <taxon>Tylenchina</taxon>
        <taxon>Tylenchomorpha</taxon>
        <taxon>Aphelenchoidea</taxon>
        <taxon>Aphelenchoididae</taxon>
        <taxon>Bursaphelenchus</taxon>
    </lineage>
</organism>
<keyword evidence="4" id="KW-0813">Transport</keyword>
<accession>A0A811KTL6</accession>
<feature type="transmembrane region" description="Helical" evidence="10">
    <location>
        <begin position="111"/>
        <end position="131"/>
    </location>
</feature>
<evidence type="ECO:0000256" key="5">
    <source>
        <dbReference type="ARBA" id="ARBA00022692"/>
    </source>
</evidence>
<evidence type="ECO:0000313" key="11">
    <source>
        <dbReference type="EMBL" id="CAD5218948.1"/>
    </source>
</evidence>
<evidence type="ECO:0000256" key="4">
    <source>
        <dbReference type="ARBA" id="ARBA00022448"/>
    </source>
</evidence>
<evidence type="ECO:0000256" key="10">
    <source>
        <dbReference type="SAM" id="Phobius"/>
    </source>
</evidence>
<comment type="caution">
    <text evidence="11">The sequence shown here is derived from an EMBL/GenBank/DDBJ whole genome shotgun (WGS) entry which is preliminary data.</text>
</comment>
<feature type="transmembrane region" description="Helical" evidence="10">
    <location>
        <begin position="36"/>
        <end position="57"/>
    </location>
</feature>
<keyword evidence="12" id="KW-1185">Reference proteome</keyword>
<keyword evidence="9" id="KW-0458">Lysosome</keyword>
<evidence type="ECO:0000256" key="9">
    <source>
        <dbReference type="ARBA" id="ARBA00023228"/>
    </source>
</evidence>
<reference evidence="11" key="1">
    <citation type="submission" date="2020-09" db="EMBL/GenBank/DDBJ databases">
        <authorList>
            <person name="Kikuchi T."/>
        </authorList>
    </citation>
    <scope>NUCLEOTIDE SEQUENCE</scope>
    <source>
        <strain evidence="11">SH1</strain>
    </source>
</reference>
<feature type="transmembrane region" description="Helical" evidence="10">
    <location>
        <begin position="69"/>
        <end position="96"/>
    </location>
</feature>
<evidence type="ECO:0000313" key="12">
    <source>
        <dbReference type="Proteomes" id="UP000614601"/>
    </source>
</evidence>
<keyword evidence="5 10" id="KW-0812">Transmembrane</keyword>
<dbReference type="AlphaFoldDB" id="A0A811KTL6"/>
<protein>
    <recommendedName>
        <fullName evidence="13">Heme transporter hrg-1</fullName>
    </recommendedName>
</protein>
<dbReference type="PRINTS" id="PR02095">
    <property type="entry name" value="TRNSPORTRHRG"/>
</dbReference>
<dbReference type="GO" id="GO:0020037">
    <property type="term" value="F:heme binding"/>
    <property type="evidence" value="ECO:0007669"/>
    <property type="project" value="TreeGrafter"/>
</dbReference>
<dbReference type="Proteomes" id="UP000783686">
    <property type="component" value="Unassembled WGS sequence"/>
</dbReference>
<keyword evidence="6" id="KW-0967">Endosome</keyword>
<dbReference type="GO" id="GO:0015232">
    <property type="term" value="F:heme transmembrane transporter activity"/>
    <property type="evidence" value="ECO:0007669"/>
    <property type="project" value="InterPro"/>
</dbReference>
<sequence length="148" mass="16859">MQCGMKIRLIFAGLGISAGIMAGTCFWIMYQNYSATIMAYFSTLCATFMFYTHWAYYKQWMLNWSEGKIRASIIINTILCVLALSGMVACLVIAGIKGQTIDHAGLMGENLWITAVWCWMTFKWTMATAIYTRKYAHNTDGYTVEQDF</sequence>
<evidence type="ECO:0000256" key="7">
    <source>
        <dbReference type="ARBA" id="ARBA00022989"/>
    </source>
</evidence>
<evidence type="ECO:0000256" key="6">
    <source>
        <dbReference type="ARBA" id="ARBA00022753"/>
    </source>
</evidence>
<evidence type="ECO:0000256" key="8">
    <source>
        <dbReference type="ARBA" id="ARBA00023136"/>
    </source>
</evidence>
<dbReference type="OrthoDB" id="5954402at2759"/>
<feature type="transmembrane region" description="Helical" evidence="10">
    <location>
        <begin position="7"/>
        <end position="30"/>
    </location>
</feature>
<dbReference type="InterPro" id="IPR026218">
    <property type="entry name" value="HRG"/>
</dbReference>
<evidence type="ECO:0000256" key="3">
    <source>
        <dbReference type="ARBA" id="ARBA00006203"/>
    </source>
</evidence>
<comment type="similarity">
    <text evidence="3">Belongs to the HRG family.</text>
</comment>
<dbReference type="EMBL" id="CAJFDH010000004">
    <property type="protein sequence ID" value="CAD5218948.1"/>
    <property type="molecule type" value="Genomic_DNA"/>
</dbReference>
<keyword evidence="8 10" id="KW-0472">Membrane</keyword>
<dbReference type="PANTHER" id="PTHR31525">
    <property type="entry name" value="HEME TRANSPORTER HRG1"/>
    <property type="match status" value="1"/>
</dbReference>
<proteinExistence type="inferred from homology"/>
<dbReference type="EMBL" id="CAJFCW020000004">
    <property type="protein sequence ID" value="CAG9112180.1"/>
    <property type="molecule type" value="Genomic_DNA"/>
</dbReference>
<evidence type="ECO:0000256" key="2">
    <source>
        <dbReference type="ARBA" id="ARBA00004337"/>
    </source>
</evidence>